<protein>
    <submittedName>
        <fullName evidence="1">Uncharacterized protein</fullName>
    </submittedName>
</protein>
<sequence>MCVSFFNLYFIFNNKLSQVIFLWKKCFKMNNKKTMIGSAMSA</sequence>
<reference evidence="1 2" key="1">
    <citation type="submission" date="2015-07" db="EMBL/GenBank/DDBJ databases">
        <title>The genome of Pseudoloma neurophilia, a relevant intracellular parasite of the zebrafish.</title>
        <authorList>
            <person name="Ndikumana S."/>
            <person name="Pelin A."/>
            <person name="Sanders J."/>
            <person name="Corradi N."/>
        </authorList>
    </citation>
    <scope>NUCLEOTIDE SEQUENCE [LARGE SCALE GENOMIC DNA]</scope>
    <source>
        <strain evidence="1 2">MK1</strain>
    </source>
</reference>
<comment type="caution">
    <text evidence="1">The sequence shown here is derived from an EMBL/GenBank/DDBJ whole genome shotgun (WGS) entry which is preliminary data.</text>
</comment>
<accession>A0A0R0LYX6</accession>
<dbReference type="AlphaFoldDB" id="A0A0R0LYX6"/>
<gene>
    <name evidence="1" type="ORF">M153_2200007487</name>
</gene>
<proteinExistence type="predicted"/>
<dbReference type="EMBL" id="LGUB01000061">
    <property type="protein sequence ID" value="KRH94534.1"/>
    <property type="molecule type" value="Genomic_DNA"/>
</dbReference>
<dbReference type="Proteomes" id="UP000051530">
    <property type="component" value="Unassembled WGS sequence"/>
</dbReference>
<dbReference type="VEuPathDB" id="MicrosporidiaDB:M153_2200007487"/>
<evidence type="ECO:0000313" key="2">
    <source>
        <dbReference type="Proteomes" id="UP000051530"/>
    </source>
</evidence>
<evidence type="ECO:0000313" key="1">
    <source>
        <dbReference type="EMBL" id="KRH94534.1"/>
    </source>
</evidence>
<keyword evidence="2" id="KW-1185">Reference proteome</keyword>
<organism evidence="1 2">
    <name type="scientific">Pseudoloma neurophilia</name>
    <dbReference type="NCBI Taxonomy" id="146866"/>
    <lineage>
        <taxon>Eukaryota</taxon>
        <taxon>Fungi</taxon>
        <taxon>Fungi incertae sedis</taxon>
        <taxon>Microsporidia</taxon>
        <taxon>Pseudoloma</taxon>
    </lineage>
</organism>
<name>A0A0R0LYX6_9MICR</name>